<keyword evidence="4" id="KW-1185">Reference proteome</keyword>
<protein>
    <recommendedName>
        <fullName evidence="2">DUF7482 domain-containing protein</fullName>
    </recommendedName>
</protein>
<evidence type="ECO:0000313" key="3">
    <source>
        <dbReference type="EMBL" id="MCW9706246.1"/>
    </source>
</evidence>
<feature type="domain" description="DUF7482" evidence="2">
    <location>
        <begin position="59"/>
        <end position="188"/>
    </location>
</feature>
<organism evidence="3 4">
    <name type="scientific">Fodinibius salsisoli</name>
    <dbReference type="NCBI Taxonomy" id="2820877"/>
    <lineage>
        <taxon>Bacteria</taxon>
        <taxon>Pseudomonadati</taxon>
        <taxon>Balneolota</taxon>
        <taxon>Balneolia</taxon>
        <taxon>Balneolales</taxon>
        <taxon>Balneolaceae</taxon>
        <taxon>Fodinibius</taxon>
    </lineage>
</organism>
<keyword evidence="1" id="KW-0732">Signal</keyword>
<proteinExistence type="predicted"/>
<dbReference type="PROSITE" id="PS51257">
    <property type="entry name" value="PROKAR_LIPOPROTEIN"/>
    <property type="match status" value="1"/>
</dbReference>
<dbReference type="RefSeq" id="WP_265764949.1">
    <property type="nucleotide sequence ID" value="NZ_JAGGJA010000003.1"/>
</dbReference>
<accession>A0ABT3PJY3</accession>
<gene>
    <name evidence="3" type="ORF">J6I44_05250</name>
</gene>
<dbReference type="Pfam" id="PF24298">
    <property type="entry name" value="DUF7482"/>
    <property type="match status" value="1"/>
</dbReference>
<reference evidence="3 4" key="1">
    <citation type="submission" date="2021-03" db="EMBL/GenBank/DDBJ databases">
        <title>Aliifodinibius sp. nov., a new bacterium isolated from saline soil.</title>
        <authorList>
            <person name="Galisteo C."/>
            <person name="De La Haba R."/>
            <person name="Sanchez-Porro C."/>
            <person name="Ventosa A."/>
        </authorList>
    </citation>
    <scope>NUCLEOTIDE SEQUENCE [LARGE SCALE GENOMIC DNA]</scope>
    <source>
        <strain evidence="3 4">1BSP15-2V2</strain>
    </source>
</reference>
<evidence type="ECO:0000256" key="1">
    <source>
        <dbReference type="SAM" id="SignalP"/>
    </source>
</evidence>
<feature type="chain" id="PRO_5047057275" description="DUF7482 domain-containing protein" evidence="1">
    <location>
        <begin position="21"/>
        <end position="189"/>
    </location>
</feature>
<evidence type="ECO:0000313" key="4">
    <source>
        <dbReference type="Proteomes" id="UP001207918"/>
    </source>
</evidence>
<dbReference type="Proteomes" id="UP001207918">
    <property type="component" value="Unassembled WGS sequence"/>
</dbReference>
<evidence type="ECO:0000259" key="2">
    <source>
        <dbReference type="Pfam" id="PF24298"/>
    </source>
</evidence>
<name>A0ABT3PJY3_9BACT</name>
<feature type="signal peptide" evidence="1">
    <location>
        <begin position="1"/>
        <end position="20"/>
    </location>
</feature>
<comment type="caution">
    <text evidence="3">The sequence shown here is derived from an EMBL/GenBank/DDBJ whole genome shotgun (WGS) entry which is preliminary data.</text>
</comment>
<sequence length="189" mass="20721">MKFFSVIFSIILLSAFTACEQEFVKDWDGQPQDMTAAMGVVPDSLQNMSLAPLVKGYYNGGDLYFIHTEASDSSVANMLTEMMGPKVVYMPKLAKIPDSLLADIYVFKNGIEGHGPFGYQPDIFGSVPGDPGYSPLRSIHLVRWNEEADPHELKTVAIVKQAESDGKLAIEEAGIVVNMPVLVWPGGHR</sequence>
<dbReference type="EMBL" id="JAGGJA010000003">
    <property type="protein sequence ID" value="MCW9706246.1"/>
    <property type="molecule type" value="Genomic_DNA"/>
</dbReference>
<dbReference type="InterPro" id="IPR055905">
    <property type="entry name" value="DUF7482"/>
</dbReference>